<dbReference type="AlphaFoldDB" id="A0A182XT93"/>
<keyword evidence="2" id="KW-1185">Reference proteome</keyword>
<reference evidence="1" key="1">
    <citation type="submission" date="2020-05" db="UniProtKB">
        <authorList>
            <consortium name="EnsemblMetazoa"/>
        </authorList>
    </citation>
    <scope>IDENTIFICATION</scope>
    <source>
        <strain evidence="1">SANGQUA</strain>
    </source>
</reference>
<dbReference type="VEuPathDB" id="VectorBase:AQUA015040"/>
<sequence>MKRIIVTAAHGFAFSCTLSNLIYRNIYF</sequence>
<accession>A0A182XT93</accession>
<name>A0A182XT93_ANOQN</name>
<proteinExistence type="predicted"/>
<evidence type="ECO:0000313" key="2">
    <source>
        <dbReference type="Proteomes" id="UP000076407"/>
    </source>
</evidence>
<dbReference type="Proteomes" id="UP000076407">
    <property type="component" value="Unassembled WGS sequence"/>
</dbReference>
<organism evidence="1 2">
    <name type="scientific">Anopheles quadriannulatus</name>
    <name type="common">Mosquito</name>
    <dbReference type="NCBI Taxonomy" id="34691"/>
    <lineage>
        <taxon>Eukaryota</taxon>
        <taxon>Metazoa</taxon>
        <taxon>Ecdysozoa</taxon>
        <taxon>Arthropoda</taxon>
        <taxon>Hexapoda</taxon>
        <taxon>Insecta</taxon>
        <taxon>Pterygota</taxon>
        <taxon>Neoptera</taxon>
        <taxon>Endopterygota</taxon>
        <taxon>Diptera</taxon>
        <taxon>Nematocera</taxon>
        <taxon>Culicoidea</taxon>
        <taxon>Culicidae</taxon>
        <taxon>Anophelinae</taxon>
        <taxon>Anopheles</taxon>
    </lineage>
</organism>
<evidence type="ECO:0000313" key="1">
    <source>
        <dbReference type="EnsemblMetazoa" id="AQUA015040-PA"/>
    </source>
</evidence>
<dbReference type="PROSITE" id="PS51257">
    <property type="entry name" value="PROKAR_LIPOPROTEIN"/>
    <property type="match status" value="1"/>
</dbReference>
<protein>
    <submittedName>
        <fullName evidence="1">Uncharacterized protein</fullName>
    </submittedName>
</protein>
<dbReference type="EnsemblMetazoa" id="AQUA015040-RA">
    <property type="protein sequence ID" value="AQUA015040-PA"/>
    <property type="gene ID" value="AQUA015040"/>
</dbReference>